<feature type="region of interest" description="Disordered" evidence="2">
    <location>
        <begin position="1"/>
        <end position="20"/>
    </location>
</feature>
<protein>
    <submittedName>
        <fullName evidence="3">Ohr family peroxiredoxin</fullName>
    </submittedName>
</protein>
<dbReference type="InterPro" id="IPR015946">
    <property type="entry name" value="KH_dom-like_a/b"/>
</dbReference>
<dbReference type="AlphaFoldDB" id="A0A7C2M8P0"/>
<dbReference type="PANTHER" id="PTHR33797">
    <property type="entry name" value="ORGANIC HYDROPEROXIDE RESISTANCE PROTEIN-LIKE"/>
    <property type="match status" value="1"/>
</dbReference>
<dbReference type="NCBIfam" id="TIGR03561">
    <property type="entry name" value="organ_hyd_perox"/>
    <property type="match status" value="1"/>
</dbReference>
<accession>A0A7C2M8P0</accession>
<reference evidence="3" key="1">
    <citation type="journal article" date="2020" name="mSystems">
        <title>Genome- and Community-Level Interaction Insights into Carbon Utilization and Element Cycling Functions of Hydrothermarchaeota in Hydrothermal Sediment.</title>
        <authorList>
            <person name="Zhou Z."/>
            <person name="Liu Y."/>
            <person name="Xu W."/>
            <person name="Pan J."/>
            <person name="Luo Z.H."/>
            <person name="Li M."/>
        </authorList>
    </citation>
    <scope>NUCLEOTIDE SEQUENCE [LARGE SCALE GENOMIC DNA]</scope>
    <source>
        <strain evidence="3">SpSt-1235</strain>
    </source>
</reference>
<dbReference type="Proteomes" id="UP000885753">
    <property type="component" value="Unassembled WGS sequence"/>
</dbReference>
<dbReference type="PANTHER" id="PTHR33797:SF2">
    <property type="entry name" value="ORGANIC HYDROPEROXIDE RESISTANCE PROTEIN-LIKE"/>
    <property type="match status" value="1"/>
</dbReference>
<dbReference type="InterPro" id="IPR036102">
    <property type="entry name" value="OsmC/Ohrsf"/>
</dbReference>
<feature type="compositionally biased region" description="Polar residues" evidence="2">
    <location>
        <begin position="1"/>
        <end position="12"/>
    </location>
</feature>
<dbReference type="Gene3D" id="3.30.300.20">
    <property type="match status" value="1"/>
</dbReference>
<evidence type="ECO:0000256" key="2">
    <source>
        <dbReference type="SAM" id="MobiDB-lite"/>
    </source>
</evidence>
<gene>
    <name evidence="3" type="ORF">ENO10_02355</name>
</gene>
<dbReference type="Pfam" id="PF02566">
    <property type="entry name" value="OsmC"/>
    <property type="match status" value="1"/>
</dbReference>
<evidence type="ECO:0000256" key="1">
    <source>
        <dbReference type="ARBA" id="ARBA00007378"/>
    </source>
</evidence>
<dbReference type="InterPro" id="IPR003718">
    <property type="entry name" value="OsmC/Ohr_fam"/>
</dbReference>
<dbReference type="Gene3D" id="2.20.25.10">
    <property type="match status" value="1"/>
</dbReference>
<dbReference type="GO" id="GO:0006979">
    <property type="term" value="P:response to oxidative stress"/>
    <property type="evidence" value="ECO:0007669"/>
    <property type="project" value="InterPro"/>
</dbReference>
<comment type="similarity">
    <text evidence="1">Belongs to the OsmC/Ohr family.</text>
</comment>
<proteinExistence type="inferred from homology"/>
<sequence length="140" mass="14924">MKTLYTATATNNDGREGHVRSDDGILDLDLGNPATAAGKDRTNPEQLFAAAYAASYGSALKTAAGNQNIDLGDFTVTAAVELGTNEEGEQQLSLTIDSYLPGVDVETGEELVDEAYELCPFSRATMDNMDVTLNLLLDEE</sequence>
<organism evidence="3">
    <name type="scientific">Salinimicrobium catena</name>
    <dbReference type="NCBI Taxonomy" id="390640"/>
    <lineage>
        <taxon>Bacteria</taxon>
        <taxon>Pseudomonadati</taxon>
        <taxon>Bacteroidota</taxon>
        <taxon>Flavobacteriia</taxon>
        <taxon>Flavobacteriales</taxon>
        <taxon>Flavobacteriaceae</taxon>
        <taxon>Salinimicrobium</taxon>
    </lineage>
</organism>
<dbReference type="InterPro" id="IPR019953">
    <property type="entry name" value="OHR"/>
</dbReference>
<comment type="caution">
    <text evidence="3">The sequence shown here is derived from an EMBL/GenBank/DDBJ whole genome shotgun (WGS) entry which is preliminary data.</text>
</comment>
<dbReference type="EMBL" id="DSEE01000173">
    <property type="protein sequence ID" value="HER40040.1"/>
    <property type="molecule type" value="Genomic_DNA"/>
</dbReference>
<evidence type="ECO:0000313" key="3">
    <source>
        <dbReference type="EMBL" id="HER40040.1"/>
    </source>
</evidence>
<dbReference type="SUPFAM" id="SSF82784">
    <property type="entry name" value="OsmC-like"/>
    <property type="match status" value="1"/>
</dbReference>
<name>A0A7C2M8P0_9FLAO</name>